<reference evidence="7 8" key="2">
    <citation type="submission" date="2018-10" db="EMBL/GenBank/DDBJ databases">
        <authorList>
            <consortium name="Pathogen Informatics"/>
        </authorList>
    </citation>
    <scope>NUCLEOTIDE SEQUENCE [LARGE SCALE GENOMIC DNA]</scope>
</reference>
<dbReference type="SMR" id="A0A0N4UYX5"/>
<evidence type="ECO:0000313" key="9">
    <source>
        <dbReference type="WBParaSite" id="EVEC_0000279801-mRNA-1"/>
    </source>
</evidence>
<dbReference type="OrthoDB" id="408631at2759"/>
<feature type="signal peptide" evidence="5">
    <location>
        <begin position="1"/>
        <end position="23"/>
    </location>
</feature>
<dbReference type="InterPro" id="IPR051093">
    <property type="entry name" value="Neuroligin/BSAL"/>
</dbReference>
<dbReference type="SUPFAM" id="SSF53474">
    <property type="entry name" value="alpha/beta-Hydrolases"/>
    <property type="match status" value="1"/>
</dbReference>
<dbReference type="WBParaSite" id="EVEC_0000279801-mRNA-1">
    <property type="protein sequence ID" value="EVEC_0000279801-mRNA-1"/>
    <property type="gene ID" value="EVEC_0000279801"/>
</dbReference>
<dbReference type="Gene3D" id="3.40.50.1820">
    <property type="entry name" value="alpha/beta hydrolase"/>
    <property type="match status" value="1"/>
</dbReference>
<evidence type="ECO:0000256" key="1">
    <source>
        <dbReference type="ARBA" id="ARBA00005964"/>
    </source>
</evidence>
<feature type="chain" id="PRO_5043122549" evidence="5">
    <location>
        <begin position="24"/>
        <end position="722"/>
    </location>
</feature>
<keyword evidence="4" id="KW-0812">Transmembrane</keyword>
<keyword evidence="8" id="KW-1185">Reference proteome</keyword>
<keyword evidence="4" id="KW-1133">Transmembrane helix</keyword>
<dbReference type="EMBL" id="UXUI01007392">
    <property type="protein sequence ID" value="VDD87363.1"/>
    <property type="molecule type" value="Genomic_DNA"/>
</dbReference>
<comment type="similarity">
    <text evidence="1">Belongs to the type-B carboxylesterase/lipase family.</text>
</comment>
<reference evidence="9" key="1">
    <citation type="submission" date="2016-04" db="UniProtKB">
        <authorList>
            <consortium name="WormBaseParasite"/>
        </authorList>
    </citation>
    <scope>IDENTIFICATION</scope>
</reference>
<evidence type="ECO:0000313" key="7">
    <source>
        <dbReference type="EMBL" id="VDD87363.1"/>
    </source>
</evidence>
<feature type="domain" description="Carboxylesterase type B" evidence="6">
    <location>
        <begin position="106"/>
        <end position="611"/>
    </location>
</feature>
<dbReference type="InterPro" id="IPR019819">
    <property type="entry name" value="Carboxylesterase_B_CS"/>
</dbReference>
<dbReference type="PROSITE" id="PS00941">
    <property type="entry name" value="CARBOXYLESTERASE_B_2"/>
    <property type="match status" value="1"/>
</dbReference>
<keyword evidence="4" id="KW-0472">Membrane</keyword>
<evidence type="ECO:0000313" key="8">
    <source>
        <dbReference type="Proteomes" id="UP000274131"/>
    </source>
</evidence>
<proteinExistence type="inferred from homology"/>
<dbReference type="Pfam" id="PF00135">
    <property type="entry name" value="COesterase"/>
    <property type="match status" value="1"/>
</dbReference>
<accession>A0A0N4UYX5</accession>
<feature type="transmembrane region" description="Helical" evidence="4">
    <location>
        <begin position="660"/>
        <end position="688"/>
    </location>
</feature>
<evidence type="ECO:0000256" key="4">
    <source>
        <dbReference type="SAM" id="Phobius"/>
    </source>
</evidence>
<dbReference type="ESTHER" id="entve-a0a0n4uyx5">
    <property type="family name" value="Gliotactin"/>
</dbReference>
<keyword evidence="2 5" id="KW-0732">Signal</keyword>
<sequence length="722" mass="81993">MITILRLSLGVEITVYFSLLCSAQLQQAPEPTRSRDLWNPFGTTSTTPRPAGHLETDEVIVRLSIGNLVGKRFDVVDVPWTHHQDPLDNLPPDRSHFDPNPVSRYNNVSVYVFLGVPYAEPPIAQRRFKPPQLLTQLPGEDPFFAFNSPPSCAQNVEARPTLFVNDPYPFRVNEDCLYLNIYTPDTSVTSRTNYPVLVFLHGGNFQTGSLNEWPGHVLASRGLVVVTVNYRLGPFGFMGLGDTETGNYGLQDQRIALRFVRDHITSFGGDPQAITLVGHDAGAVSVGLHMLSHLSTHLFRAAAAMSGAEVSYHSVIGKPALAFNNTIKLGRYLGCSQTTATEVWSCILTRSTNDILRAVETIPIEYNRYLFLPSVDGKQILHNPFWMLNVATTGGVNYPSPVPYLTGLNKHDGAEVVLEDRTLGEFNDFLNVDDQYMRSFVLEYAFRHNYTMNREAIAEAIEDRYRYWPDPANSEAIRRMFIELTTDAFYVAPIAQSAHLHSSAGSRTFLYVNNYEFGRGSTNSSFLPKWMRVCHDCDLYLLFGFPFLSKELLPRHLTGVQWTENDRNASQVFTSIFRQFCYNQDPNFPSDQTWVAFEPRAHWYLNFNYSDLTGIRVPGKLFRDFRWEDVAFWTQYIPSLVQYMTTTFSPLDSELRNEVVLYKISIGVVVCILMIVTVLACTFAYLVFERNPRLRAEYDRKNLISESGKHFSGTEMSRMSNL</sequence>
<dbReference type="InterPro" id="IPR002018">
    <property type="entry name" value="CarbesteraseB"/>
</dbReference>
<evidence type="ECO:0000256" key="2">
    <source>
        <dbReference type="ARBA" id="ARBA00022729"/>
    </source>
</evidence>
<dbReference type="AlphaFoldDB" id="A0A0N4UYX5"/>
<protein>
    <submittedName>
        <fullName evidence="9">COesterase domain-containing protein</fullName>
    </submittedName>
</protein>
<name>A0A0N4UYX5_ENTVE</name>
<dbReference type="PANTHER" id="PTHR43903">
    <property type="entry name" value="NEUROLIGIN"/>
    <property type="match status" value="1"/>
</dbReference>
<dbReference type="Proteomes" id="UP000274131">
    <property type="component" value="Unassembled WGS sequence"/>
</dbReference>
<feature type="region of interest" description="Disordered" evidence="3">
    <location>
        <begin position="32"/>
        <end position="51"/>
    </location>
</feature>
<evidence type="ECO:0000256" key="5">
    <source>
        <dbReference type="SAM" id="SignalP"/>
    </source>
</evidence>
<evidence type="ECO:0000259" key="6">
    <source>
        <dbReference type="Pfam" id="PF00135"/>
    </source>
</evidence>
<dbReference type="STRING" id="51028.A0A0N4UYX5"/>
<dbReference type="InterPro" id="IPR029058">
    <property type="entry name" value="AB_hydrolase_fold"/>
</dbReference>
<gene>
    <name evidence="7" type="ORF">EVEC_LOCUS2506</name>
</gene>
<evidence type="ECO:0000256" key="3">
    <source>
        <dbReference type="SAM" id="MobiDB-lite"/>
    </source>
</evidence>
<organism evidence="9">
    <name type="scientific">Enterobius vermicularis</name>
    <name type="common">Human pinworm</name>
    <dbReference type="NCBI Taxonomy" id="51028"/>
    <lineage>
        <taxon>Eukaryota</taxon>
        <taxon>Metazoa</taxon>
        <taxon>Ecdysozoa</taxon>
        <taxon>Nematoda</taxon>
        <taxon>Chromadorea</taxon>
        <taxon>Rhabditida</taxon>
        <taxon>Spirurina</taxon>
        <taxon>Oxyuridomorpha</taxon>
        <taxon>Oxyuroidea</taxon>
        <taxon>Oxyuridae</taxon>
        <taxon>Enterobius</taxon>
    </lineage>
</organism>